<keyword evidence="2" id="KW-1185">Reference proteome</keyword>
<dbReference type="RefSeq" id="WP_132083112.1">
    <property type="nucleotide sequence ID" value="NZ_SLUI01000018.1"/>
</dbReference>
<evidence type="ECO:0000313" key="2">
    <source>
        <dbReference type="Proteomes" id="UP000295063"/>
    </source>
</evidence>
<evidence type="ECO:0000313" key="1">
    <source>
        <dbReference type="EMBL" id="TCL33236.1"/>
    </source>
</evidence>
<dbReference type="Proteomes" id="UP000295063">
    <property type="component" value="Unassembled WGS sequence"/>
</dbReference>
<comment type="caution">
    <text evidence="1">The sequence shown here is derived from an EMBL/GenBank/DDBJ whole genome shotgun (WGS) entry which is preliminary data.</text>
</comment>
<protein>
    <submittedName>
        <fullName evidence="1">Uncharacterized protein</fullName>
    </submittedName>
</protein>
<dbReference type="AlphaFoldDB" id="A0A4R1PTC4"/>
<name>A0A4R1PTC4_9FIRM</name>
<sequence>MSNDTLFDFYEQLGFEEAEVDDGLTALFQETDADGSYVLITDEDGAIPDSLKQAVILACYSPEGSYEWSATFKNSQAFQAAWSSDLPIAEKLTAIQTSRENEI</sequence>
<reference evidence="1 2" key="1">
    <citation type="submission" date="2019-03" db="EMBL/GenBank/DDBJ databases">
        <title>Genomic Encyclopedia of Type Strains, Phase IV (KMG-IV): sequencing the most valuable type-strain genomes for metagenomic binning, comparative biology and taxonomic classification.</title>
        <authorList>
            <person name="Goeker M."/>
        </authorList>
    </citation>
    <scope>NUCLEOTIDE SEQUENCE [LARGE SCALE GENOMIC DNA]</scope>
    <source>
        <strain evidence="1 2">DSM 15969</strain>
    </source>
</reference>
<dbReference type="OrthoDB" id="1683292at2"/>
<dbReference type="EMBL" id="SLUI01000018">
    <property type="protein sequence ID" value="TCL33236.1"/>
    <property type="molecule type" value="Genomic_DNA"/>
</dbReference>
<organism evidence="1 2">
    <name type="scientific">Anaerospora hongkongensis</name>
    <dbReference type="NCBI Taxonomy" id="244830"/>
    <lineage>
        <taxon>Bacteria</taxon>
        <taxon>Bacillati</taxon>
        <taxon>Bacillota</taxon>
        <taxon>Negativicutes</taxon>
        <taxon>Selenomonadales</taxon>
        <taxon>Sporomusaceae</taxon>
        <taxon>Anaerospora</taxon>
    </lineage>
</organism>
<proteinExistence type="predicted"/>
<gene>
    <name evidence="1" type="ORF">EV210_1189</name>
</gene>
<accession>A0A4R1PTC4</accession>